<dbReference type="InterPro" id="IPR027395">
    <property type="entry name" value="WH_DNA-bd_dom"/>
</dbReference>
<dbReference type="InterPro" id="IPR036390">
    <property type="entry name" value="WH_DNA-bd_sf"/>
</dbReference>
<dbReference type="EMBL" id="BAAALG010000005">
    <property type="protein sequence ID" value="GAA1097654.1"/>
    <property type="molecule type" value="Genomic_DNA"/>
</dbReference>
<accession>A0ABN1TQ32</accession>
<comment type="caution">
    <text evidence="2">The sequence shown here is derived from an EMBL/GenBank/DDBJ whole genome shotgun (WGS) entry which is preliminary data.</text>
</comment>
<feature type="domain" description="HTH marR-type" evidence="1">
    <location>
        <begin position="27"/>
        <end position="160"/>
    </location>
</feature>
<dbReference type="SUPFAM" id="SSF46785">
    <property type="entry name" value="Winged helix' DNA-binding domain"/>
    <property type="match status" value="1"/>
</dbReference>
<dbReference type="Pfam" id="PF13601">
    <property type="entry name" value="HTH_34"/>
    <property type="match status" value="1"/>
</dbReference>
<dbReference type="InterPro" id="IPR039422">
    <property type="entry name" value="MarR/SlyA-like"/>
</dbReference>
<dbReference type="RefSeq" id="WP_343992650.1">
    <property type="nucleotide sequence ID" value="NZ_BAAALG010000005.1"/>
</dbReference>
<dbReference type="InterPro" id="IPR000835">
    <property type="entry name" value="HTH_MarR-typ"/>
</dbReference>
<keyword evidence="3" id="KW-1185">Reference proteome</keyword>
<dbReference type="Proteomes" id="UP001501581">
    <property type="component" value="Unassembled WGS sequence"/>
</dbReference>
<dbReference type="InterPro" id="IPR036388">
    <property type="entry name" value="WH-like_DNA-bd_sf"/>
</dbReference>
<organism evidence="2 3">
    <name type="scientific">Nocardioides dubius</name>
    <dbReference type="NCBI Taxonomy" id="317019"/>
    <lineage>
        <taxon>Bacteria</taxon>
        <taxon>Bacillati</taxon>
        <taxon>Actinomycetota</taxon>
        <taxon>Actinomycetes</taxon>
        <taxon>Propionibacteriales</taxon>
        <taxon>Nocardioidaceae</taxon>
        <taxon>Nocardioides</taxon>
    </lineage>
</organism>
<name>A0ABN1TQ32_9ACTN</name>
<dbReference type="PANTHER" id="PTHR33164:SF104">
    <property type="entry name" value="TRANSCRIPTIONAL REGULATORY PROTEIN"/>
    <property type="match status" value="1"/>
</dbReference>
<dbReference type="Gene3D" id="1.10.10.10">
    <property type="entry name" value="Winged helix-like DNA-binding domain superfamily/Winged helix DNA-binding domain"/>
    <property type="match status" value="1"/>
</dbReference>
<evidence type="ECO:0000259" key="1">
    <source>
        <dbReference type="PROSITE" id="PS50995"/>
    </source>
</evidence>
<gene>
    <name evidence="2" type="ORF">GCM10009668_13500</name>
</gene>
<dbReference type="PANTHER" id="PTHR33164">
    <property type="entry name" value="TRANSCRIPTIONAL REGULATOR, MARR FAMILY"/>
    <property type="match status" value="1"/>
</dbReference>
<evidence type="ECO:0000313" key="2">
    <source>
        <dbReference type="EMBL" id="GAA1097654.1"/>
    </source>
</evidence>
<dbReference type="PROSITE" id="PS50995">
    <property type="entry name" value="HTH_MARR_2"/>
    <property type="match status" value="1"/>
</dbReference>
<proteinExistence type="predicted"/>
<evidence type="ECO:0000313" key="3">
    <source>
        <dbReference type="Proteomes" id="UP001501581"/>
    </source>
</evidence>
<protein>
    <submittedName>
        <fullName evidence="2">MarR family transcriptional regulator</fullName>
    </submittedName>
</protein>
<reference evidence="2 3" key="1">
    <citation type="journal article" date="2019" name="Int. J. Syst. Evol. Microbiol.">
        <title>The Global Catalogue of Microorganisms (GCM) 10K type strain sequencing project: providing services to taxonomists for standard genome sequencing and annotation.</title>
        <authorList>
            <consortium name="The Broad Institute Genomics Platform"/>
            <consortium name="The Broad Institute Genome Sequencing Center for Infectious Disease"/>
            <person name="Wu L."/>
            <person name="Ma J."/>
        </authorList>
    </citation>
    <scope>NUCLEOTIDE SEQUENCE [LARGE SCALE GENOMIC DNA]</scope>
    <source>
        <strain evidence="2 3">JCM 13008</strain>
    </source>
</reference>
<sequence length="177" mass="19807">MSAESRDRVDAILDQIRERKPEGDLDAEAFHIRLRRISHWLETESRRRLAPQGIEFWELPLLSGLLRSGGSLGVGELQDLAQVTPGAITHRIAKLETAGHVLRTFAPHDRRQVNVEITDAGRERFLVIAGAIEQVESELFSGVDADLLRRLADGLRDFMHATEGCIPPQDAGRRDES</sequence>
<dbReference type="SMART" id="SM00347">
    <property type="entry name" value="HTH_MARR"/>
    <property type="match status" value="1"/>
</dbReference>